<accession>A0A0S8JTQ9</accession>
<dbReference type="EMBL" id="LJVE01000131">
    <property type="protein sequence ID" value="KPL12850.1"/>
    <property type="molecule type" value="Genomic_DNA"/>
</dbReference>
<feature type="domain" description="RNA polymerase sigma factor 70 region 4 type 2" evidence="7">
    <location>
        <begin position="116"/>
        <end position="168"/>
    </location>
</feature>
<evidence type="ECO:0000256" key="1">
    <source>
        <dbReference type="ARBA" id="ARBA00010641"/>
    </source>
</evidence>
<dbReference type="Pfam" id="PF04542">
    <property type="entry name" value="Sigma70_r2"/>
    <property type="match status" value="1"/>
</dbReference>
<dbReference type="InterPro" id="IPR039425">
    <property type="entry name" value="RNA_pol_sigma-70-like"/>
</dbReference>
<comment type="similarity">
    <text evidence="1">Belongs to the sigma-70 factor family. ECF subfamily.</text>
</comment>
<keyword evidence="2" id="KW-0805">Transcription regulation</keyword>
<evidence type="ECO:0000259" key="6">
    <source>
        <dbReference type="Pfam" id="PF04542"/>
    </source>
</evidence>
<dbReference type="GO" id="GO:0006352">
    <property type="term" value="P:DNA-templated transcription initiation"/>
    <property type="evidence" value="ECO:0007669"/>
    <property type="project" value="InterPro"/>
</dbReference>
<feature type="domain" description="RNA polymerase sigma-70 region 2" evidence="6">
    <location>
        <begin position="27"/>
        <end position="91"/>
    </location>
</feature>
<evidence type="ECO:0000256" key="5">
    <source>
        <dbReference type="ARBA" id="ARBA00023163"/>
    </source>
</evidence>
<keyword evidence="4" id="KW-0238">DNA-binding</keyword>
<dbReference type="InterPro" id="IPR036388">
    <property type="entry name" value="WH-like_DNA-bd_sf"/>
</dbReference>
<dbReference type="CDD" id="cd06171">
    <property type="entry name" value="Sigma70_r4"/>
    <property type="match status" value="1"/>
</dbReference>
<evidence type="ECO:0000256" key="4">
    <source>
        <dbReference type="ARBA" id="ARBA00023125"/>
    </source>
</evidence>
<dbReference type="InterPro" id="IPR013324">
    <property type="entry name" value="RNA_pol_sigma_r3/r4-like"/>
</dbReference>
<evidence type="ECO:0000259" key="7">
    <source>
        <dbReference type="Pfam" id="PF08281"/>
    </source>
</evidence>
<keyword evidence="3" id="KW-0731">Sigma factor</keyword>
<dbReference type="GO" id="GO:0003677">
    <property type="term" value="F:DNA binding"/>
    <property type="evidence" value="ECO:0007669"/>
    <property type="project" value="UniProtKB-KW"/>
</dbReference>
<dbReference type="AlphaFoldDB" id="A0A0S8JTQ9"/>
<sequence length="174" mass="20405">MIDYTKIEIRGLYKKFKQGDEKAFKALYTRLSGSLFNYCVRLLGDWHLAEDVLVVTFTKLANSNLDERGNLKAWLYRVATNACYTLFRKKKTELKYYEQQLRSAVGNPGPDFVKELRIQRLLTELPEYQRIVVVLKFYERMTYQDIADVLCCPLGTVKSRMHQGLSKLRSMVKE</sequence>
<dbReference type="PANTHER" id="PTHR43133:SF8">
    <property type="entry name" value="RNA POLYMERASE SIGMA FACTOR HI_1459-RELATED"/>
    <property type="match status" value="1"/>
</dbReference>
<proteinExistence type="inferred from homology"/>
<dbReference type="InterPro" id="IPR013325">
    <property type="entry name" value="RNA_pol_sigma_r2"/>
</dbReference>
<reference evidence="8 9" key="1">
    <citation type="journal article" date="2015" name="Microbiome">
        <title>Genomic resolution of linkages in carbon, nitrogen, and sulfur cycling among widespread estuary sediment bacteria.</title>
        <authorList>
            <person name="Baker B.J."/>
            <person name="Lazar C.S."/>
            <person name="Teske A.P."/>
            <person name="Dick G.J."/>
        </authorList>
    </citation>
    <scope>NUCLEOTIDE SEQUENCE [LARGE SCALE GENOMIC DNA]</scope>
    <source>
        <strain evidence="8">SM1_77</strain>
    </source>
</reference>
<dbReference type="NCBIfam" id="TIGR02937">
    <property type="entry name" value="sigma70-ECF"/>
    <property type="match status" value="1"/>
</dbReference>
<dbReference type="SUPFAM" id="SSF88659">
    <property type="entry name" value="Sigma3 and sigma4 domains of RNA polymerase sigma factors"/>
    <property type="match status" value="1"/>
</dbReference>
<evidence type="ECO:0000256" key="3">
    <source>
        <dbReference type="ARBA" id="ARBA00023082"/>
    </source>
</evidence>
<gene>
    <name evidence="8" type="ORF">AMJ74_06035</name>
</gene>
<dbReference type="Gene3D" id="1.10.10.10">
    <property type="entry name" value="Winged helix-like DNA-binding domain superfamily/Winged helix DNA-binding domain"/>
    <property type="match status" value="1"/>
</dbReference>
<dbReference type="SUPFAM" id="SSF88946">
    <property type="entry name" value="Sigma2 domain of RNA polymerase sigma factors"/>
    <property type="match status" value="1"/>
</dbReference>
<name>A0A0S8JTQ9_UNCW3</name>
<dbReference type="InterPro" id="IPR014284">
    <property type="entry name" value="RNA_pol_sigma-70_dom"/>
</dbReference>
<dbReference type="Pfam" id="PF08281">
    <property type="entry name" value="Sigma70_r4_2"/>
    <property type="match status" value="1"/>
</dbReference>
<dbReference type="Gene3D" id="1.10.1740.10">
    <property type="match status" value="1"/>
</dbReference>
<dbReference type="Proteomes" id="UP000050975">
    <property type="component" value="Unassembled WGS sequence"/>
</dbReference>
<evidence type="ECO:0000313" key="9">
    <source>
        <dbReference type="Proteomes" id="UP000050975"/>
    </source>
</evidence>
<evidence type="ECO:0008006" key="10">
    <source>
        <dbReference type="Google" id="ProtNLM"/>
    </source>
</evidence>
<dbReference type="InterPro" id="IPR013249">
    <property type="entry name" value="RNA_pol_sigma70_r4_t2"/>
</dbReference>
<keyword evidence="5" id="KW-0804">Transcription</keyword>
<dbReference type="PANTHER" id="PTHR43133">
    <property type="entry name" value="RNA POLYMERASE ECF-TYPE SIGMA FACTO"/>
    <property type="match status" value="1"/>
</dbReference>
<evidence type="ECO:0000313" key="8">
    <source>
        <dbReference type="EMBL" id="KPL12850.1"/>
    </source>
</evidence>
<dbReference type="GO" id="GO:0016987">
    <property type="term" value="F:sigma factor activity"/>
    <property type="evidence" value="ECO:0007669"/>
    <property type="project" value="UniProtKB-KW"/>
</dbReference>
<evidence type="ECO:0000256" key="2">
    <source>
        <dbReference type="ARBA" id="ARBA00023015"/>
    </source>
</evidence>
<comment type="caution">
    <text evidence="8">The sequence shown here is derived from an EMBL/GenBank/DDBJ whole genome shotgun (WGS) entry which is preliminary data.</text>
</comment>
<dbReference type="InterPro" id="IPR007627">
    <property type="entry name" value="RNA_pol_sigma70_r2"/>
</dbReference>
<organism evidence="8 9">
    <name type="scientific">candidate division WOR_3 bacterium SM1_77</name>
    <dbReference type="NCBI Taxonomy" id="1703778"/>
    <lineage>
        <taxon>Bacteria</taxon>
        <taxon>Bacteria division WOR-3</taxon>
    </lineage>
</organism>
<protein>
    <recommendedName>
        <fullName evidence="10">RNA polymerase sigma factor</fullName>
    </recommendedName>
</protein>